<dbReference type="InterPro" id="IPR001296">
    <property type="entry name" value="Glyco_trans_1"/>
</dbReference>
<keyword evidence="5" id="KW-1185">Reference proteome</keyword>
<evidence type="ECO:0000313" key="4">
    <source>
        <dbReference type="EMBL" id="KAF5834608.1"/>
    </source>
</evidence>
<comment type="caution">
    <text evidence="4">The sequence shown here is derived from an EMBL/GenBank/DDBJ whole genome shotgun (WGS) entry which is preliminary data.</text>
</comment>
<dbReference type="Gene3D" id="3.40.50.2000">
    <property type="entry name" value="Glycogen Phosphorylase B"/>
    <property type="match status" value="1"/>
</dbReference>
<evidence type="ECO:0000313" key="5">
    <source>
        <dbReference type="Proteomes" id="UP000815325"/>
    </source>
</evidence>
<reference evidence="4" key="1">
    <citation type="submission" date="2017-08" db="EMBL/GenBank/DDBJ databases">
        <authorList>
            <person name="Polle J.E."/>
            <person name="Barry K."/>
            <person name="Cushman J."/>
            <person name="Schmutz J."/>
            <person name="Tran D."/>
            <person name="Hathwaick L.T."/>
            <person name="Yim W.C."/>
            <person name="Jenkins J."/>
            <person name="Mckie-Krisberg Z.M."/>
            <person name="Prochnik S."/>
            <person name="Lindquist E."/>
            <person name="Dockter R.B."/>
            <person name="Adam C."/>
            <person name="Molina H."/>
            <person name="Bunkerborg J."/>
            <person name="Jin E."/>
            <person name="Buchheim M."/>
            <person name="Magnuson J."/>
        </authorList>
    </citation>
    <scope>NUCLEOTIDE SEQUENCE</scope>
    <source>
        <strain evidence="4">CCAP 19/18</strain>
    </source>
</reference>
<accession>A0ABQ7GJ26</accession>
<organism evidence="4 5">
    <name type="scientific">Dunaliella salina</name>
    <name type="common">Green alga</name>
    <name type="synonym">Protococcus salinus</name>
    <dbReference type="NCBI Taxonomy" id="3046"/>
    <lineage>
        <taxon>Eukaryota</taxon>
        <taxon>Viridiplantae</taxon>
        <taxon>Chlorophyta</taxon>
        <taxon>core chlorophytes</taxon>
        <taxon>Chlorophyceae</taxon>
        <taxon>CS clade</taxon>
        <taxon>Chlamydomonadales</taxon>
        <taxon>Dunaliellaceae</taxon>
        <taxon>Dunaliella</taxon>
    </lineage>
</organism>
<dbReference type="Pfam" id="PF00534">
    <property type="entry name" value="Glycos_transf_1"/>
    <property type="match status" value="1"/>
</dbReference>
<keyword evidence="1" id="KW-0808">Transferase</keyword>
<evidence type="ECO:0000259" key="3">
    <source>
        <dbReference type="Pfam" id="PF00534"/>
    </source>
</evidence>
<evidence type="ECO:0000256" key="1">
    <source>
        <dbReference type="ARBA" id="ARBA00022676"/>
    </source>
</evidence>
<proteinExistence type="predicted"/>
<feature type="region of interest" description="Disordered" evidence="2">
    <location>
        <begin position="110"/>
        <end position="143"/>
    </location>
</feature>
<dbReference type="EMBL" id="MU069747">
    <property type="protein sequence ID" value="KAF5834608.1"/>
    <property type="molecule type" value="Genomic_DNA"/>
</dbReference>
<keyword evidence="1" id="KW-0328">Glycosyltransferase</keyword>
<feature type="compositionally biased region" description="Low complexity" evidence="2">
    <location>
        <begin position="123"/>
        <end position="134"/>
    </location>
</feature>
<feature type="domain" description="Glycosyl transferase family 1" evidence="3">
    <location>
        <begin position="153"/>
        <end position="250"/>
    </location>
</feature>
<protein>
    <recommendedName>
        <fullName evidence="3">Glycosyl transferase family 1 domain-containing protein</fullName>
    </recommendedName>
</protein>
<name>A0ABQ7GJ26_DUNSA</name>
<sequence length="337" mass="35939">MLKAWSQLGGIISVSEAVAGYLREWWPRPGLSMPPVHVVHLSAFGCFGHGPFQDFGPSALKQLEQCCTPAYTTLANKPMPTGQDTPTKPTEAGTLADKLIAPANKTIPTRHGTQAQLAGAETAQQQQSQSAQQAGSCTEHRSAQPAPLPVLGVLKLTPEKGCSIVLALARHLRGCFNFLVVAGDPKVAEVLSPQPNVSVIEPQDDIGKVLSRVCLVLAPSLWFESWGMVVTEAMLRGLPCIISNAGGLPEAGLNVCPVCPVAPIEIPTDSEGTPIWTLRQYPKQDIGPWVMAIQQATQPNIFADLSRRCRQAACSFLMQGAQSELPGLLGWLQSLSG</sequence>
<evidence type="ECO:0000256" key="2">
    <source>
        <dbReference type="SAM" id="MobiDB-lite"/>
    </source>
</evidence>
<dbReference type="SUPFAM" id="SSF53756">
    <property type="entry name" value="UDP-Glycosyltransferase/glycogen phosphorylase"/>
    <property type="match status" value="1"/>
</dbReference>
<gene>
    <name evidence="4" type="ORF">DUNSADRAFT_8692</name>
</gene>
<dbReference type="Proteomes" id="UP000815325">
    <property type="component" value="Unassembled WGS sequence"/>
</dbReference>